<keyword evidence="3" id="KW-1185">Reference proteome</keyword>
<sequence>MFLEIVTSCHERKISFKSLPRKMIIGFFTLILSIATMMATSCASLFVILPRKLRIVIPVICLASVPVALFTRCNFAFFIIWSFQPIDQES</sequence>
<dbReference type="GO" id="GO:0016020">
    <property type="term" value="C:membrane"/>
    <property type="evidence" value="ECO:0007669"/>
    <property type="project" value="TreeGrafter"/>
</dbReference>
<dbReference type="EMBL" id="PKMF04000244">
    <property type="protein sequence ID" value="KAK7841289.1"/>
    <property type="molecule type" value="Genomic_DNA"/>
</dbReference>
<accession>A0AAW0KRX8</accession>
<gene>
    <name evidence="2" type="ORF">CFP56_015569</name>
</gene>
<evidence type="ECO:0000313" key="3">
    <source>
        <dbReference type="Proteomes" id="UP000237347"/>
    </source>
</evidence>
<dbReference type="PANTHER" id="PTHR24177:SF329">
    <property type="entry name" value="ANKYRIN REPEAT PROTEIN"/>
    <property type="match status" value="1"/>
</dbReference>
<evidence type="ECO:0000256" key="1">
    <source>
        <dbReference type="SAM" id="Phobius"/>
    </source>
</evidence>
<keyword evidence="1" id="KW-1133">Transmembrane helix</keyword>
<dbReference type="PANTHER" id="PTHR24177">
    <property type="entry name" value="CASKIN"/>
    <property type="match status" value="1"/>
</dbReference>
<organism evidence="2 3">
    <name type="scientific">Quercus suber</name>
    <name type="common">Cork oak</name>
    <dbReference type="NCBI Taxonomy" id="58331"/>
    <lineage>
        <taxon>Eukaryota</taxon>
        <taxon>Viridiplantae</taxon>
        <taxon>Streptophyta</taxon>
        <taxon>Embryophyta</taxon>
        <taxon>Tracheophyta</taxon>
        <taxon>Spermatophyta</taxon>
        <taxon>Magnoliopsida</taxon>
        <taxon>eudicotyledons</taxon>
        <taxon>Gunneridae</taxon>
        <taxon>Pentapetalae</taxon>
        <taxon>rosids</taxon>
        <taxon>fabids</taxon>
        <taxon>Fagales</taxon>
        <taxon>Fagaceae</taxon>
        <taxon>Quercus</taxon>
    </lineage>
</organism>
<protein>
    <submittedName>
        <fullName evidence="2">Uncharacterized protein</fullName>
    </submittedName>
</protein>
<feature type="transmembrane region" description="Helical" evidence="1">
    <location>
        <begin position="55"/>
        <end position="81"/>
    </location>
</feature>
<reference evidence="2 3" key="1">
    <citation type="journal article" date="2018" name="Sci. Data">
        <title>The draft genome sequence of cork oak.</title>
        <authorList>
            <person name="Ramos A.M."/>
            <person name="Usie A."/>
            <person name="Barbosa P."/>
            <person name="Barros P.M."/>
            <person name="Capote T."/>
            <person name="Chaves I."/>
            <person name="Simoes F."/>
            <person name="Abreu I."/>
            <person name="Carrasquinho I."/>
            <person name="Faro C."/>
            <person name="Guimaraes J.B."/>
            <person name="Mendonca D."/>
            <person name="Nobrega F."/>
            <person name="Rodrigues L."/>
            <person name="Saibo N.J.M."/>
            <person name="Varela M.C."/>
            <person name="Egas C."/>
            <person name="Matos J."/>
            <person name="Miguel C.M."/>
            <person name="Oliveira M.M."/>
            <person name="Ricardo C.P."/>
            <person name="Goncalves S."/>
        </authorList>
    </citation>
    <scope>NUCLEOTIDE SEQUENCE [LARGE SCALE GENOMIC DNA]</scope>
    <source>
        <strain evidence="3">cv. HL8</strain>
    </source>
</reference>
<evidence type="ECO:0000313" key="2">
    <source>
        <dbReference type="EMBL" id="KAK7841289.1"/>
    </source>
</evidence>
<feature type="transmembrane region" description="Helical" evidence="1">
    <location>
        <begin position="23"/>
        <end position="49"/>
    </location>
</feature>
<keyword evidence="1" id="KW-0472">Membrane</keyword>
<dbReference type="AlphaFoldDB" id="A0AAW0KRX8"/>
<dbReference type="Proteomes" id="UP000237347">
    <property type="component" value="Unassembled WGS sequence"/>
</dbReference>
<keyword evidence="1" id="KW-0812">Transmembrane</keyword>
<name>A0AAW0KRX8_QUESU</name>
<proteinExistence type="predicted"/>
<comment type="caution">
    <text evidence="2">The sequence shown here is derived from an EMBL/GenBank/DDBJ whole genome shotgun (WGS) entry which is preliminary data.</text>
</comment>